<gene>
    <name evidence="2" type="ORF">AQPE_2864</name>
</gene>
<organism evidence="2 3">
    <name type="scientific">Aquipluma nitroreducens</name>
    <dbReference type="NCBI Taxonomy" id="2010828"/>
    <lineage>
        <taxon>Bacteria</taxon>
        <taxon>Pseudomonadati</taxon>
        <taxon>Bacteroidota</taxon>
        <taxon>Bacteroidia</taxon>
        <taxon>Marinilabiliales</taxon>
        <taxon>Prolixibacteraceae</taxon>
        <taxon>Aquipluma</taxon>
    </lineage>
</organism>
<sequence>MEQNYIEKQVKNQIQLIVRETNSEVNYSALRFQSKLKLSGIFIIPNKGKGPPGQTRSPGYFPKHPPDEVATPDRVSNPVRGKGHIFNSIHFFKTIKPNFLLQLNFLIMKKQFLFLTMFSVALIFAGTNKSYAQCADDALHPMAGKDYHYVITTAGGGTAKSYEWIVTTSTDIVKTGTFATTIAPGPTTYTITNAGTADATINWSPTVIAAAMAATPTDYYVAVKYVATSAADGCDVDNVKAYKINPVNMFQIDLANVKSDGSAGTGNNCTSTVVDAKITAGATPTITYDYGTSSVYVKVTAKNFSGSWDMTVGSGLLAALNAAESGKLYWSPTIGGTEIEVTPGTAITIPEKTIDPTDAEDIYLRLEVDHNTWEGLTAEAFPFAVDGKDKAGNDDVSATCAADADIVTQTILERPTITNGTVVGGFIMP</sequence>
<evidence type="ECO:0000256" key="1">
    <source>
        <dbReference type="SAM" id="MobiDB-lite"/>
    </source>
</evidence>
<dbReference type="KEGG" id="anf:AQPE_2864"/>
<evidence type="ECO:0000313" key="3">
    <source>
        <dbReference type="Proteomes" id="UP001193389"/>
    </source>
</evidence>
<keyword evidence="3" id="KW-1185">Reference proteome</keyword>
<evidence type="ECO:0000313" key="2">
    <source>
        <dbReference type="EMBL" id="BBE18700.1"/>
    </source>
</evidence>
<dbReference type="AlphaFoldDB" id="A0A5K7SAV9"/>
<proteinExistence type="predicted"/>
<feature type="region of interest" description="Disordered" evidence="1">
    <location>
        <begin position="47"/>
        <end position="67"/>
    </location>
</feature>
<reference evidence="2" key="1">
    <citation type="journal article" date="2020" name="Int. J. Syst. Evol. Microbiol.">
        <title>Aquipluma nitroreducens gen. nov. sp. nov., a novel facultatively anaerobic bacterium isolated from a freshwater lake.</title>
        <authorList>
            <person name="Watanabe M."/>
            <person name="Kojima H."/>
            <person name="Fukui M."/>
        </authorList>
    </citation>
    <scope>NUCLEOTIDE SEQUENCE</scope>
    <source>
        <strain evidence="2">MeG22</strain>
    </source>
</reference>
<dbReference type="Proteomes" id="UP001193389">
    <property type="component" value="Chromosome"/>
</dbReference>
<name>A0A5K7SAV9_9BACT</name>
<dbReference type="RefSeq" id="WP_318347012.1">
    <property type="nucleotide sequence ID" value="NZ_AP018694.1"/>
</dbReference>
<protein>
    <submittedName>
        <fullName evidence="2">Uncharacterized protein</fullName>
    </submittedName>
</protein>
<dbReference type="EMBL" id="AP018694">
    <property type="protein sequence ID" value="BBE18700.1"/>
    <property type="molecule type" value="Genomic_DNA"/>
</dbReference>
<accession>A0A5K7SAV9</accession>